<reference evidence="1 2" key="1">
    <citation type="submission" date="2016-10" db="EMBL/GenBank/DDBJ databases">
        <authorList>
            <person name="de Groot N.N."/>
        </authorList>
    </citation>
    <scope>NUCLEOTIDE SEQUENCE [LARGE SCALE GENOMIC DNA]</scope>
    <source>
        <strain evidence="1 2">DSM 45610</strain>
    </source>
</reference>
<name>A0A1H3BJT3_9BACL</name>
<dbReference type="EMBL" id="FNNQ01000017">
    <property type="protein sequence ID" value="SDX42021.1"/>
    <property type="molecule type" value="Genomic_DNA"/>
</dbReference>
<proteinExistence type="predicted"/>
<evidence type="ECO:0000313" key="1">
    <source>
        <dbReference type="EMBL" id="SDX42021.1"/>
    </source>
</evidence>
<dbReference type="RefSeq" id="WP_177168085.1">
    <property type="nucleotide sequence ID" value="NZ_FNNQ01000017.1"/>
</dbReference>
<organism evidence="1 2">
    <name type="scientific">Marininema mesophilum</name>
    <dbReference type="NCBI Taxonomy" id="1048340"/>
    <lineage>
        <taxon>Bacteria</taxon>
        <taxon>Bacillati</taxon>
        <taxon>Bacillota</taxon>
        <taxon>Bacilli</taxon>
        <taxon>Bacillales</taxon>
        <taxon>Thermoactinomycetaceae</taxon>
        <taxon>Marininema</taxon>
    </lineage>
</organism>
<keyword evidence="2" id="KW-1185">Reference proteome</keyword>
<dbReference type="Proteomes" id="UP000198534">
    <property type="component" value="Unassembled WGS sequence"/>
</dbReference>
<accession>A0A1H3BJT3</accession>
<dbReference type="AlphaFoldDB" id="A0A1H3BJT3"/>
<dbReference type="STRING" id="1048340.SAMN05444487_11723"/>
<evidence type="ECO:0000313" key="2">
    <source>
        <dbReference type="Proteomes" id="UP000198534"/>
    </source>
</evidence>
<sequence>MKIKEKSSVRLITLKKGVGKKILIRTGLSIIRGEHVGAIDEDIVRSNLAEGD</sequence>
<gene>
    <name evidence="1" type="ORF">SAMN05444487_11723</name>
</gene>
<protein>
    <submittedName>
        <fullName evidence="1">Uncharacterized protein</fullName>
    </submittedName>
</protein>